<feature type="DNA-binding region" description="OmpR/PhoB-type" evidence="2">
    <location>
        <begin position="3"/>
        <end position="102"/>
    </location>
</feature>
<feature type="domain" description="OmpR/PhoB-type" evidence="4">
    <location>
        <begin position="3"/>
        <end position="102"/>
    </location>
</feature>
<accession>A0ABM9A6L7</accession>
<dbReference type="Pfam" id="PF00486">
    <property type="entry name" value="Trans_reg_C"/>
    <property type="match status" value="1"/>
</dbReference>
<gene>
    <name evidence="5" type="primary">cadC</name>
    <name evidence="5" type="ORF">VMF7928_03066</name>
</gene>
<dbReference type="InterPro" id="IPR011990">
    <property type="entry name" value="TPR-like_helical_dom_sf"/>
</dbReference>
<proteinExistence type="predicted"/>
<feature type="transmembrane region" description="Helical" evidence="3">
    <location>
        <begin position="194"/>
        <end position="214"/>
    </location>
</feature>
<keyword evidence="1 2" id="KW-0238">DNA-binding</keyword>
<keyword evidence="3" id="KW-0812">Transmembrane</keyword>
<reference evidence="5" key="1">
    <citation type="submission" date="2021-11" db="EMBL/GenBank/DDBJ databases">
        <authorList>
            <person name="Rodrigo-Torres L."/>
            <person name="Arahal R. D."/>
            <person name="Lucena T."/>
        </authorList>
    </citation>
    <scope>NUCLEOTIDE SEQUENCE</scope>
    <source>
        <strain evidence="5">CECT 7928</strain>
    </source>
</reference>
<sequence>MTTEYFQINDWILSVDENKLYRKNREVSVEPRLINLLHFLTINAGEVYDRQKLIEHVWSSAVVTDQVVTQSIFSLRKILRDGREENINYVVTVPKRGYKLVAHVARLTPEEANLARKEGLSLSQEEVESVGRDSYNERVSDEIELQGKPLDADHDFPEEESQPMAFPAAPLTRAVAQKAKRKAEKSKRPKSWKVHFVNALLISFIVIAMGYFTYRQSGLEISQAIDAHLVEFRYEQSFDSDELSHQLSGGICQKLMMDITEVTPYRVRLDKDNAHTDIIAGITVTVSVHKRDSDGDGNIDGHFLDVEYKNNSSGKIVFKRQYSLSKKHLHSVLRQADIDIMKVLKVEEPEKKADMLMRGLPSKPQAIEDLILANHYLNTSEGEDFQKGIDLLELVLQNEPNNRLTQAELLIAYHVQQALTPEIKLNQQRITSLSTELVRSQEGAAMQMQPRVYEALALHYIYIDELKQAKVYLKKAQSLRHSVLSYVLQGKLAELNGHSEDASVAYSEAFYKDMSIETYMLCQKLLFSSDIKTINYELYRSVHPAANSLL</sequence>
<dbReference type="Gene3D" id="1.10.10.10">
    <property type="entry name" value="Winged helix-like DNA-binding domain superfamily/Winged helix DNA-binding domain"/>
    <property type="match status" value="1"/>
</dbReference>
<protein>
    <submittedName>
        <fullName evidence="5">Transcriptional activator CadC</fullName>
    </submittedName>
</protein>
<dbReference type="InterPro" id="IPR036388">
    <property type="entry name" value="WH-like_DNA-bd_sf"/>
</dbReference>
<evidence type="ECO:0000256" key="1">
    <source>
        <dbReference type="ARBA" id="ARBA00023125"/>
    </source>
</evidence>
<dbReference type="Proteomes" id="UP000838748">
    <property type="component" value="Unassembled WGS sequence"/>
</dbReference>
<dbReference type="SUPFAM" id="SSF46894">
    <property type="entry name" value="C-terminal effector domain of the bipartite response regulators"/>
    <property type="match status" value="1"/>
</dbReference>
<keyword evidence="3" id="KW-1133">Transmembrane helix</keyword>
<evidence type="ECO:0000256" key="3">
    <source>
        <dbReference type="SAM" id="Phobius"/>
    </source>
</evidence>
<dbReference type="InterPro" id="IPR001867">
    <property type="entry name" value="OmpR/PhoB-type_DNA-bd"/>
</dbReference>
<evidence type="ECO:0000313" key="5">
    <source>
        <dbReference type="EMBL" id="CAH0540724.1"/>
    </source>
</evidence>
<evidence type="ECO:0000259" key="4">
    <source>
        <dbReference type="PROSITE" id="PS51755"/>
    </source>
</evidence>
<evidence type="ECO:0000313" key="6">
    <source>
        <dbReference type="Proteomes" id="UP000838748"/>
    </source>
</evidence>
<dbReference type="InterPro" id="IPR016032">
    <property type="entry name" value="Sig_transdc_resp-reg_C-effctor"/>
</dbReference>
<dbReference type="CDD" id="cd00383">
    <property type="entry name" value="trans_reg_C"/>
    <property type="match status" value="1"/>
</dbReference>
<organism evidence="5 6">
    <name type="scientific">Vibrio marisflavi CECT 7928</name>
    <dbReference type="NCBI Taxonomy" id="634439"/>
    <lineage>
        <taxon>Bacteria</taxon>
        <taxon>Pseudomonadati</taxon>
        <taxon>Pseudomonadota</taxon>
        <taxon>Gammaproteobacteria</taxon>
        <taxon>Vibrionales</taxon>
        <taxon>Vibrionaceae</taxon>
        <taxon>Vibrio</taxon>
    </lineage>
</organism>
<dbReference type="PROSITE" id="PS51755">
    <property type="entry name" value="OMPR_PHOB"/>
    <property type="match status" value="1"/>
</dbReference>
<dbReference type="EMBL" id="CAKLDM010000002">
    <property type="protein sequence ID" value="CAH0540724.1"/>
    <property type="molecule type" value="Genomic_DNA"/>
</dbReference>
<dbReference type="Gene3D" id="1.25.40.10">
    <property type="entry name" value="Tetratricopeptide repeat domain"/>
    <property type="match status" value="1"/>
</dbReference>
<dbReference type="RefSeq" id="WP_237362574.1">
    <property type="nucleotide sequence ID" value="NZ_CAKLDM010000002.1"/>
</dbReference>
<keyword evidence="6" id="KW-1185">Reference proteome</keyword>
<dbReference type="SMART" id="SM00862">
    <property type="entry name" value="Trans_reg_C"/>
    <property type="match status" value="1"/>
</dbReference>
<comment type="caution">
    <text evidence="5">The sequence shown here is derived from an EMBL/GenBank/DDBJ whole genome shotgun (WGS) entry which is preliminary data.</text>
</comment>
<evidence type="ECO:0000256" key="2">
    <source>
        <dbReference type="PROSITE-ProRule" id="PRU01091"/>
    </source>
</evidence>
<keyword evidence="3" id="KW-0472">Membrane</keyword>
<dbReference type="NCBIfam" id="NF007540">
    <property type="entry name" value="PRK10153.1"/>
    <property type="match status" value="1"/>
</dbReference>
<name>A0ABM9A6L7_9VIBR</name>